<feature type="transmembrane region" description="Helical" evidence="2">
    <location>
        <begin position="6"/>
        <end position="26"/>
    </location>
</feature>
<dbReference type="InterPro" id="IPR035969">
    <property type="entry name" value="Rab-GAP_TBC_sf"/>
</dbReference>
<dbReference type="PANTHER" id="PTHR47219:SF9">
    <property type="entry name" value="GTPASE ACTIVATING PROTEIN AND CENTROSOME-ASSOCIATED, ISOFORM B"/>
    <property type="match status" value="1"/>
</dbReference>
<dbReference type="InterPro" id="IPR050302">
    <property type="entry name" value="Rab_GAP_TBC_domain"/>
</dbReference>
<dbReference type="PANTHER" id="PTHR47219">
    <property type="entry name" value="RAB GTPASE-ACTIVATING PROTEIN 1-LIKE"/>
    <property type="match status" value="1"/>
</dbReference>
<gene>
    <name evidence="4" type="ORF">ECC02_000457</name>
</gene>
<keyword evidence="2" id="KW-0812">Transmembrane</keyword>
<keyword evidence="2" id="KW-1133">Transmembrane helix</keyword>
<evidence type="ECO:0000259" key="3">
    <source>
        <dbReference type="SMART" id="SM00164"/>
    </source>
</evidence>
<evidence type="ECO:0000313" key="4">
    <source>
        <dbReference type="EMBL" id="KAF5226333.1"/>
    </source>
</evidence>
<comment type="caution">
    <text evidence="4">The sequence shown here is derived from an EMBL/GenBank/DDBJ whole genome shotgun (WGS) entry which is preliminary data.</text>
</comment>
<sequence length="581" mass="65925">MSIFLLLLLLILMPCAIYFLCSFFLLGPAGKFLKVRTRDTRRETEEKKGRRGMSKVDFVADQPRPLEDFIAVTGLKLGHAKECFERFGGYAPALASFAQSYPSLPTDYFEEVGRVEKNAEVINAELKLIYRRAREIKSQSGKEDEGVWAVYYTRPPTPESKPQNFNASSAEKAPKPFGSFFSFTSTTSAAPPPGPVNFGFGAQPAPSSSEAAPVSTTFGGFGQKKTTEEKKKTPNNERAVKYCEATHFTGPLFDMPLFWREEVEGRCPLLNLDKGFLEENRDVLRKRLEKWVKKAEFFVKPVQYLEVDDEDEETIRVIIKDADRTFFHPEHRNKFVNFLTAMHNEFNAYGQAMSYLAGLCLLVLSEEETAAVLRYVANVHIPGHWAAEAVGFSTTAWVVEGFMKRKFPDVAKHLEELKLWPDTYLQKVLTGLCIHVLDFKDLFVFLDLFMDCGVKFLIKYCLAIVEHFRSDLLRIKSATAANEVYEIMRLDAKVADSHDVKAILRRAPLIDLGAEGDLIDILRMEAYNTHVAPRLQRAPKTEAFEPCAVCNERKPIWWNDDLGAVCTECRDAAPELTYTKY</sequence>
<accession>A0A7J6YIK9</accession>
<keyword evidence="2" id="KW-0472">Membrane</keyword>
<evidence type="ECO:0000256" key="1">
    <source>
        <dbReference type="SAM" id="MobiDB-lite"/>
    </source>
</evidence>
<proteinExistence type="predicted"/>
<dbReference type="Gene3D" id="1.10.472.80">
    <property type="entry name" value="Ypt/Rab-GAP domain of gyp1p, domain 3"/>
    <property type="match status" value="1"/>
</dbReference>
<organism evidence="4 5">
    <name type="scientific">Trypanosoma cruzi</name>
    <dbReference type="NCBI Taxonomy" id="5693"/>
    <lineage>
        <taxon>Eukaryota</taxon>
        <taxon>Discoba</taxon>
        <taxon>Euglenozoa</taxon>
        <taxon>Kinetoplastea</taxon>
        <taxon>Metakinetoplastina</taxon>
        <taxon>Trypanosomatida</taxon>
        <taxon>Trypanosomatidae</taxon>
        <taxon>Trypanosoma</taxon>
        <taxon>Schizotrypanum</taxon>
    </lineage>
</organism>
<name>A0A7J6YIK9_TRYCR</name>
<dbReference type="EMBL" id="JABDHM010000002">
    <property type="protein sequence ID" value="KAF5226333.1"/>
    <property type="molecule type" value="Genomic_DNA"/>
</dbReference>
<feature type="domain" description="Rab-GAP TBC" evidence="3">
    <location>
        <begin position="272"/>
        <end position="476"/>
    </location>
</feature>
<evidence type="ECO:0000313" key="5">
    <source>
        <dbReference type="Proteomes" id="UP000583944"/>
    </source>
</evidence>
<dbReference type="VEuPathDB" id="TriTrypDB:ECC02_000457"/>
<feature type="compositionally biased region" description="Low complexity" evidence="1">
    <location>
        <begin position="204"/>
        <end position="218"/>
    </location>
</feature>
<dbReference type="Proteomes" id="UP000583944">
    <property type="component" value="Unassembled WGS sequence"/>
</dbReference>
<reference evidence="4 5" key="1">
    <citation type="journal article" date="2019" name="Genome Biol. Evol.">
        <title>Nanopore Sequencing Significantly Improves Genome Assembly of the Protozoan Parasite Trypanosoma cruzi.</title>
        <authorList>
            <person name="Diaz-Viraque F."/>
            <person name="Pita S."/>
            <person name="Greif G."/>
            <person name="de Souza R.C.M."/>
            <person name="Iraola G."/>
            <person name="Robello C."/>
        </authorList>
    </citation>
    <scope>NUCLEOTIDE SEQUENCE [LARGE SCALE GENOMIC DNA]</scope>
    <source>
        <strain evidence="4 5">Berenice</strain>
    </source>
</reference>
<evidence type="ECO:0000256" key="2">
    <source>
        <dbReference type="SAM" id="Phobius"/>
    </source>
</evidence>
<dbReference type="Pfam" id="PF00566">
    <property type="entry name" value="RabGAP-TBC"/>
    <property type="match status" value="1"/>
</dbReference>
<dbReference type="Gene3D" id="1.10.8.270">
    <property type="entry name" value="putative rabgap domain of human tbc1 domain family member 14 like domains"/>
    <property type="match status" value="1"/>
</dbReference>
<dbReference type="VEuPathDB" id="TriTrypDB:BCY84_11371"/>
<dbReference type="GO" id="GO:0031267">
    <property type="term" value="F:small GTPase binding"/>
    <property type="evidence" value="ECO:0007669"/>
    <property type="project" value="TreeGrafter"/>
</dbReference>
<dbReference type="SUPFAM" id="SSF47923">
    <property type="entry name" value="Ypt/Rab-GAP domain of gyp1p"/>
    <property type="match status" value="2"/>
</dbReference>
<protein>
    <recommendedName>
        <fullName evidence="3">Rab-GAP TBC domain-containing protein</fullName>
    </recommendedName>
</protein>
<dbReference type="SMART" id="SM00164">
    <property type="entry name" value="TBC"/>
    <property type="match status" value="1"/>
</dbReference>
<dbReference type="InterPro" id="IPR000195">
    <property type="entry name" value="Rab-GAP-TBC_dom"/>
</dbReference>
<dbReference type="GO" id="GO:0005096">
    <property type="term" value="F:GTPase activator activity"/>
    <property type="evidence" value="ECO:0007669"/>
    <property type="project" value="TreeGrafter"/>
</dbReference>
<dbReference type="AlphaFoldDB" id="A0A7J6YIK9"/>
<feature type="region of interest" description="Disordered" evidence="1">
    <location>
        <begin position="203"/>
        <end position="233"/>
    </location>
</feature>